<evidence type="ECO:0000256" key="2">
    <source>
        <dbReference type="ARBA" id="ARBA00022475"/>
    </source>
</evidence>
<feature type="domain" description="ABC3 transporter permease C-terminal" evidence="8">
    <location>
        <begin position="680"/>
        <end position="793"/>
    </location>
</feature>
<feature type="transmembrane region" description="Helical" evidence="7">
    <location>
        <begin position="21"/>
        <end position="47"/>
    </location>
</feature>
<gene>
    <name evidence="10" type="ORF">FJV41_38470</name>
</gene>
<evidence type="ECO:0000256" key="4">
    <source>
        <dbReference type="ARBA" id="ARBA00022989"/>
    </source>
</evidence>
<sequence>MDSLRQDFRYALRTLRHSPGFTLAAVLTLALAIGANTVLFSAIHAMLLRPLPFQMPEQLVRLWCKQEVISTASLSPPELLGWREHGRGFTGLAGFTRQDLSRTGGDTPERVRAGRVTTNFFKLLGVAPAQGRDFLDEDAQPGNSSSVVVVSHRFWRKSLGGAADAVGSSLQLDGRTHTVVGILPEGFTFPEFNEDADLWQPHWLDPEAHGNHYMQVVGRMAPGVTLEAATEDLLRVALAIARTEPGEKPHKVTSALWQQYLTSSSRPVLWTLWAAVGFVLLIACANVANLLLVRALARQRDGAIRAALGASRGRRMQQALAESVLLGLFGGALGLLLVLWGMELVRALLPQSMLRMAPVELSVPALLFSLALSVGAGLLFGLAPALHTAGMDVLPLLKQSGSAVGARANHPLRNALVAVQLALALVLLVGTVLMVQTLRNVQAVDPGFDAEGVLTARLSLPEVKYGTPDRLRGFYGELLERLRALPDTEAVGLVNDAPLGGTNANGNFTLEGAMDQNTDRYLTEFRVASPDYFRAMRIAVRQGREFGAQDSAKGAPTIIVNEAFVRTFLEGGNALGRRVRLDWSDSGSFREIVGVVEDVRHFRLTEPATPEAYLPYEQYPVKTMSVLMRTRREPSMMVSSVRQELKAVDAEQPIYDLAPFADRMDRQLSRPLATARLLAAFALLAVILAGVGVYGVMAYAVGQRTRELGIRLALGAHPRQVLGLVMRQGLHLTLVGVGVGLLAAFGCMRLLTTLLYGVQANEPGVYVGVAVVLAGVSLMATWVPALRASRVSPSISLRAE</sequence>
<feature type="transmembrane region" description="Helical" evidence="7">
    <location>
        <begin position="415"/>
        <end position="435"/>
    </location>
</feature>
<feature type="transmembrane region" description="Helical" evidence="7">
    <location>
        <begin position="677"/>
        <end position="701"/>
    </location>
</feature>
<evidence type="ECO:0000259" key="8">
    <source>
        <dbReference type="Pfam" id="PF02687"/>
    </source>
</evidence>
<keyword evidence="11" id="KW-1185">Reference proteome</keyword>
<keyword evidence="5 7" id="KW-0472">Membrane</keyword>
<evidence type="ECO:0000313" key="11">
    <source>
        <dbReference type="Proteomes" id="UP000315369"/>
    </source>
</evidence>
<feature type="transmembrane region" description="Helical" evidence="7">
    <location>
        <begin position="729"/>
        <end position="752"/>
    </location>
</feature>
<evidence type="ECO:0000313" key="10">
    <source>
        <dbReference type="EMBL" id="TQF10627.1"/>
    </source>
</evidence>
<dbReference type="EMBL" id="VIFM01000241">
    <property type="protein sequence ID" value="TQF10627.1"/>
    <property type="molecule type" value="Genomic_DNA"/>
</dbReference>
<accession>A0A540WP30</accession>
<dbReference type="InterPro" id="IPR050250">
    <property type="entry name" value="Macrolide_Exporter_MacB"/>
</dbReference>
<dbReference type="Proteomes" id="UP000315369">
    <property type="component" value="Unassembled WGS sequence"/>
</dbReference>
<keyword evidence="4 7" id="KW-1133">Transmembrane helix</keyword>
<feature type="domain" description="MacB-like periplasmic core" evidence="9">
    <location>
        <begin position="422"/>
        <end position="623"/>
    </location>
</feature>
<evidence type="ECO:0000256" key="6">
    <source>
        <dbReference type="ARBA" id="ARBA00038076"/>
    </source>
</evidence>
<dbReference type="InterPro" id="IPR003838">
    <property type="entry name" value="ABC3_permease_C"/>
</dbReference>
<dbReference type="AlphaFoldDB" id="A0A540WP30"/>
<name>A0A540WP30_9BACT</name>
<organism evidence="10 11">
    <name type="scientific">Myxococcus llanfairpwllgwyngyllgogerychwyrndrobwllllantysiliogogogochensis</name>
    <dbReference type="NCBI Taxonomy" id="2590453"/>
    <lineage>
        <taxon>Bacteria</taxon>
        <taxon>Pseudomonadati</taxon>
        <taxon>Myxococcota</taxon>
        <taxon>Myxococcia</taxon>
        <taxon>Myxococcales</taxon>
        <taxon>Cystobacterineae</taxon>
        <taxon>Myxococcaceae</taxon>
        <taxon>Myxococcus</taxon>
    </lineage>
</organism>
<feature type="transmembrane region" description="Helical" evidence="7">
    <location>
        <begin position="361"/>
        <end position="382"/>
    </location>
</feature>
<evidence type="ECO:0000256" key="3">
    <source>
        <dbReference type="ARBA" id="ARBA00022692"/>
    </source>
</evidence>
<reference evidence="10 11" key="1">
    <citation type="submission" date="2019-06" db="EMBL/GenBank/DDBJ databases">
        <authorList>
            <person name="Livingstone P."/>
            <person name="Whitworth D."/>
        </authorList>
    </citation>
    <scope>NUCLEOTIDE SEQUENCE [LARGE SCALE GENOMIC DNA]</scope>
    <source>
        <strain evidence="10 11">AM401</strain>
    </source>
</reference>
<feature type="transmembrane region" description="Helical" evidence="7">
    <location>
        <begin position="764"/>
        <end position="786"/>
    </location>
</feature>
<comment type="caution">
    <text evidence="10">The sequence shown here is derived from an EMBL/GenBank/DDBJ whole genome shotgun (WGS) entry which is preliminary data.</text>
</comment>
<dbReference type="Pfam" id="PF12704">
    <property type="entry name" value="MacB_PCD"/>
    <property type="match status" value="2"/>
</dbReference>
<feature type="domain" description="MacB-like periplasmic core" evidence="9">
    <location>
        <begin position="22"/>
        <end position="233"/>
    </location>
</feature>
<keyword evidence="2" id="KW-1003">Cell membrane</keyword>
<dbReference type="GO" id="GO:0022857">
    <property type="term" value="F:transmembrane transporter activity"/>
    <property type="evidence" value="ECO:0007669"/>
    <property type="project" value="TreeGrafter"/>
</dbReference>
<feature type="transmembrane region" description="Helical" evidence="7">
    <location>
        <begin position="319"/>
        <end position="341"/>
    </location>
</feature>
<evidence type="ECO:0000256" key="7">
    <source>
        <dbReference type="SAM" id="Phobius"/>
    </source>
</evidence>
<dbReference type="Pfam" id="PF02687">
    <property type="entry name" value="FtsX"/>
    <property type="match status" value="2"/>
</dbReference>
<dbReference type="PANTHER" id="PTHR30572">
    <property type="entry name" value="MEMBRANE COMPONENT OF TRANSPORTER-RELATED"/>
    <property type="match status" value="1"/>
</dbReference>
<comment type="similarity">
    <text evidence="6">Belongs to the ABC-4 integral membrane protein family.</text>
</comment>
<feature type="transmembrane region" description="Helical" evidence="7">
    <location>
        <begin position="268"/>
        <end position="292"/>
    </location>
</feature>
<dbReference type="GO" id="GO:0005886">
    <property type="term" value="C:plasma membrane"/>
    <property type="evidence" value="ECO:0007669"/>
    <property type="project" value="UniProtKB-SubCell"/>
</dbReference>
<dbReference type="NCBIfam" id="TIGR03434">
    <property type="entry name" value="ADOP"/>
    <property type="match status" value="1"/>
</dbReference>
<dbReference type="RefSeq" id="WP_141647597.1">
    <property type="nucleotide sequence ID" value="NZ_VIFM01000241.1"/>
</dbReference>
<comment type="subcellular location">
    <subcellularLocation>
        <location evidence="1">Cell membrane</location>
        <topology evidence="1">Multi-pass membrane protein</topology>
    </subcellularLocation>
</comment>
<dbReference type="InterPro" id="IPR017800">
    <property type="entry name" value="ADOP"/>
</dbReference>
<proteinExistence type="inferred from homology"/>
<keyword evidence="3 7" id="KW-0812">Transmembrane</keyword>
<dbReference type="OrthoDB" id="5932075at2"/>
<evidence type="ECO:0000256" key="5">
    <source>
        <dbReference type="ARBA" id="ARBA00023136"/>
    </source>
</evidence>
<protein>
    <submittedName>
        <fullName evidence="10">ABC transporter permease</fullName>
    </submittedName>
</protein>
<evidence type="ECO:0000256" key="1">
    <source>
        <dbReference type="ARBA" id="ARBA00004651"/>
    </source>
</evidence>
<dbReference type="PANTHER" id="PTHR30572:SF4">
    <property type="entry name" value="ABC TRANSPORTER PERMEASE YTRF"/>
    <property type="match status" value="1"/>
</dbReference>
<feature type="domain" description="ABC3 transporter permease C-terminal" evidence="8">
    <location>
        <begin position="274"/>
        <end position="391"/>
    </location>
</feature>
<dbReference type="InterPro" id="IPR025857">
    <property type="entry name" value="MacB_PCD"/>
</dbReference>
<evidence type="ECO:0000259" key="9">
    <source>
        <dbReference type="Pfam" id="PF12704"/>
    </source>
</evidence>